<dbReference type="GO" id="GO:0016740">
    <property type="term" value="F:transferase activity"/>
    <property type="evidence" value="ECO:0007669"/>
    <property type="project" value="UniProtKB-KW"/>
</dbReference>
<dbReference type="AlphaFoldDB" id="A0A6L5A2I6"/>
<dbReference type="EMBL" id="JADOFV010000002">
    <property type="protein sequence ID" value="MBF7126802.1"/>
    <property type="molecule type" value="Genomic_DNA"/>
</dbReference>
<keyword evidence="7" id="KW-1133">Transmembrane helix</keyword>
<evidence type="ECO:0000313" key="10">
    <source>
        <dbReference type="EMBL" id="MBF7126802.1"/>
    </source>
</evidence>
<keyword evidence="7" id="KW-0472">Membrane</keyword>
<keyword evidence="7" id="KW-0812">Transmembrane</keyword>
<evidence type="ECO:0000256" key="2">
    <source>
        <dbReference type="ARBA" id="ARBA00022679"/>
    </source>
</evidence>
<organism evidence="10 12">
    <name type="scientific">Pediococcus pentosaceus</name>
    <dbReference type="NCBI Taxonomy" id="1255"/>
    <lineage>
        <taxon>Bacteria</taxon>
        <taxon>Bacillati</taxon>
        <taxon>Bacillota</taxon>
        <taxon>Bacilli</taxon>
        <taxon>Lactobacillales</taxon>
        <taxon>Lactobacillaceae</taxon>
        <taxon>Pediococcus</taxon>
    </lineage>
</organism>
<dbReference type="GO" id="GO:0071555">
    <property type="term" value="P:cell wall organization"/>
    <property type="evidence" value="ECO:0007669"/>
    <property type="project" value="UniProtKB-UniRule"/>
</dbReference>
<dbReference type="GO" id="GO:0005576">
    <property type="term" value="C:extracellular region"/>
    <property type="evidence" value="ECO:0007669"/>
    <property type="project" value="TreeGrafter"/>
</dbReference>
<evidence type="ECO:0000259" key="8">
    <source>
        <dbReference type="PROSITE" id="PS52029"/>
    </source>
</evidence>
<reference evidence="10" key="4">
    <citation type="submission" date="2020-11" db="EMBL/GenBank/DDBJ databases">
        <title>Antibiotic susceptibility profiles of Pediococcus pentosaceus from various origins and their implications for the safety assessment of strains with food-technology applications.</title>
        <authorList>
            <person name="Shani N."/>
            <person name="Oberhaensli S."/>
            <person name="Arias E."/>
        </authorList>
    </citation>
    <scope>NUCLEOTIDE SEQUENCE</scope>
    <source>
        <strain evidence="10">FAM 19164</strain>
    </source>
</reference>
<feature type="domain" description="L,D-TPase catalytic" evidence="8">
    <location>
        <begin position="342"/>
        <end position="467"/>
    </location>
</feature>
<dbReference type="EMBL" id="WENB01000002">
    <property type="protein sequence ID" value="KAF0414227.1"/>
    <property type="molecule type" value="Genomic_DNA"/>
</dbReference>
<dbReference type="GO" id="GO:0071972">
    <property type="term" value="F:peptidoglycan L,D-transpeptidase activity"/>
    <property type="evidence" value="ECO:0007669"/>
    <property type="project" value="TreeGrafter"/>
</dbReference>
<evidence type="ECO:0000313" key="9">
    <source>
        <dbReference type="EMBL" id="KAF0414227.1"/>
    </source>
</evidence>
<feature type="active site" description="Nucleophile" evidence="6">
    <location>
        <position position="443"/>
    </location>
</feature>
<dbReference type="GO" id="GO:0008360">
    <property type="term" value="P:regulation of cell shape"/>
    <property type="evidence" value="ECO:0007669"/>
    <property type="project" value="UniProtKB-UniRule"/>
</dbReference>
<keyword evidence="4 6" id="KW-0573">Peptidoglycan synthesis</keyword>
<dbReference type="Gene3D" id="3.10.20.800">
    <property type="match status" value="1"/>
</dbReference>
<dbReference type="Proteomes" id="UP000472573">
    <property type="component" value="Unassembled WGS sequence"/>
</dbReference>
<comment type="pathway">
    <text evidence="1 6">Cell wall biogenesis; peptidoglycan biosynthesis.</text>
</comment>
<dbReference type="Proteomes" id="UP000743107">
    <property type="component" value="Unassembled WGS sequence"/>
</dbReference>
<evidence type="ECO:0000256" key="3">
    <source>
        <dbReference type="ARBA" id="ARBA00022960"/>
    </source>
</evidence>
<dbReference type="SUPFAM" id="SSF141523">
    <property type="entry name" value="L,D-transpeptidase catalytic domain-like"/>
    <property type="match status" value="1"/>
</dbReference>
<dbReference type="Pfam" id="PF12229">
    <property type="entry name" value="PG_binding_4"/>
    <property type="match status" value="1"/>
</dbReference>
<dbReference type="PROSITE" id="PS52029">
    <property type="entry name" value="LD_TPASE"/>
    <property type="match status" value="1"/>
</dbReference>
<dbReference type="Gene3D" id="2.40.440.10">
    <property type="entry name" value="L,D-transpeptidase catalytic domain-like"/>
    <property type="match status" value="1"/>
</dbReference>
<evidence type="ECO:0000256" key="5">
    <source>
        <dbReference type="ARBA" id="ARBA00023316"/>
    </source>
</evidence>
<evidence type="ECO:0000256" key="1">
    <source>
        <dbReference type="ARBA" id="ARBA00004752"/>
    </source>
</evidence>
<keyword evidence="2" id="KW-0808">Transferase</keyword>
<reference evidence="9" key="2">
    <citation type="submission" date="2019-12" db="EMBL/GenBank/DDBJ databases">
        <title>SpeciesPrimer: A bioinformatics pipeline dedicated to the design of qPCR primers for the quantification of bacterial species.</title>
        <authorList>
            <person name="Dreier M."/>
            <person name="Berthoud H."/>
            <person name="Shani N."/>
            <person name="Wechsler D."/>
            <person name="Junier P."/>
        </authorList>
    </citation>
    <scope>NUCLEOTIDE SEQUENCE</scope>
    <source>
        <strain evidence="9">FAM13073</strain>
    </source>
</reference>
<evidence type="ECO:0000256" key="4">
    <source>
        <dbReference type="ARBA" id="ARBA00022984"/>
    </source>
</evidence>
<proteinExistence type="predicted"/>
<feature type="active site" description="Proton donor/acceptor" evidence="6">
    <location>
        <position position="422"/>
    </location>
</feature>
<dbReference type="InterPro" id="IPR038063">
    <property type="entry name" value="Transpep_catalytic_dom"/>
</dbReference>
<keyword evidence="11" id="KW-1185">Reference proteome</keyword>
<reference evidence="9 11" key="1">
    <citation type="submission" date="2019-10" db="EMBL/GenBank/DDBJ databases">
        <authorList>
            <person name="Irmler S."/>
            <person name="Berthoud H."/>
            <person name="Roetschi A."/>
            <person name="Arias E."/>
            <person name="Shani N."/>
            <person name="Wuethrich D."/>
            <person name="Bruggmann R."/>
        </authorList>
    </citation>
    <scope>NUCLEOTIDE SEQUENCE [LARGE SCALE GENOMIC DNA]</scope>
    <source>
        <strain evidence="9 11">FAM13073</strain>
    </source>
</reference>
<dbReference type="PANTHER" id="PTHR30582:SF33">
    <property type="entry name" value="EXPORTED PROTEIN"/>
    <property type="match status" value="1"/>
</dbReference>
<dbReference type="GO" id="GO:0018104">
    <property type="term" value="P:peptidoglycan-protein cross-linking"/>
    <property type="evidence" value="ECO:0007669"/>
    <property type="project" value="TreeGrafter"/>
</dbReference>
<keyword evidence="3 6" id="KW-0133">Cell shape</keyword>
<dbReference type="PANTHER" id="PTHR30582">
    <property type="entry name" value="L,D-TRANSPEPTIDASE"/>
    <property type="match status" value="1"/>
</dbReference>
<dbReference type="Pfam" id="PF03734">
    <property type="entry name" value="YkuD"/>
    <property type="match status" value="1"/>
</dbReference>
<evidence type="ECO:0000313" key="12">
    <source>
        <dbReference type="Proteomes" id="UP000743107"/>
    </source>
</evidence>
<protein>
    <submittedName>
        <fullName evidence="9">L,D-transpeptidase family protein</fullName>
    </submittedName>
    <submittedName>
        <fullName evidence="10">L,D-transpeptidase/peptidoglycan binding protein</fullName>
    </submittedName>
</protein>
<evidence type="ECO:0000256" key="7">
    <source>
        <dbReference type="SAM" id="Phobius"/>
    </source>
</evidence>
<dbReference type="InterPro" id="IPR022029">
    <property type="entry name" value="YoaR-like_PG-bd"/>
</dbReference>
<dbReference type="InterPro" id="IPR038054">
    <property type="entry name" value="LD_TPept-like_central_sf"/>
</dbReference>
<dbReference type="InterPro" id="IPR005490">
    <property type="entry name" value="LD_TPept_cat_dom"/>
</dbReference>
<name>A0A6L5A2I6_PEDPE</name>
<evidence type="ECO:0000256" key="6">
    <source>
        <dbReference type="PROSITE-ProRule" id="PRU01373"/>
    </source>
</evidence>
<comment type="caution">
    <text evidence="10">The sequence shown here is derived from an EMBL/GenBank/DDBJ whole genome shotgun (WGS) entry which is preliminary data.</text>
</comment>
<sequence length="467" mass="50786">MQRRSNHLKKTRKLPYIILGAVAAVLVLIYAGGAIHYSTSNTFMPNTVIDGVNVAGKNVNQAQTLVNNHVKNQTFNLTEKNKVLKTAKYADAGLTSSDNKTIAKLLNKQNALMWPLQLVHAANADNTVNATSKAKLEEFAKKTAITLNKNRNTGSASAISATELASSSSKKGNKIISSTALAEEIKTSIAKGQKDIDLTKTYQSATVNSDDIQKQIKKYTAEKITYNINGTNVTIPSDTLKQWIVLTSKNDGTQTVSVDNAQVKAYLDELNDKYSTYGASVTFNSTKRGSQTVKNEIFGWTIDTTTDAADIAQKIATGKDFTEKATISGSGQSLKKGELGSTYVEVDKTNQHMWYYKDGKLKISTDVVTGMPANNDDTPTGVFFVWNKKRNATLKGKNTDGSNYASPVSYWMPIDYTGVGLHDASWQPKFGGDWYKTHGSHGCVNTPPATMKTVYAEVALGTPVVVF</sequence>
<dbReference type="CDD" id="cd16913">
    <property type="entry name" value="YkuD_like"/>
    <property type="match status" value="1"/>
</dbReference>
<dbReference type="RefSeq" id="WP_159250905.1">
    <property type="nucleotide sequence ID" value="NZ_JABJXG010000015.1"/>
</dbReference>
<keyword evidence="5 6" id="KW-0961">Cell wall biogenesis/degradation</keyword>
<dbReference type="SUPFAM" id="SSF143985">
    <property type="entry name" value="L,D-transpeptidase pre-catalytic domain-like"/>
    <property type="match status" value="1"/>
</dbReference>
<reference evidence="11" key="3">
    <citation type="submission" date="2020-03" db="EMBL/GenBank/DDBJ databases">
        <title>SpeciesPrimer: A bioinformatics pipeline dedicated to the design of qPCR primers for the quantification of bacterial species.</title>
        <authorList>
            <person name="Dreier M."/>
            <person name="Berthoud H."/>
            <person name="Shani N."/>
            <person name="Wechsler D."/>
            <person name="Junier P."/>
        </authorList>
    </citation>
    <scope>NUCLEOTIDE SEQUENCE [LARGE SCALE GENOMIC DNA]</scope>
    <source>
        <strain evidence="11">FAM13073</strain>
    </source>
</reference>
<gene>
    <name evidence="9" type="ORF">GBO79_04990</name>
    <name evidence="10" type="ORF">ITQ97_03080</name>
</gene>
<evidence type="ECO:0000313" key="11">
    <source>
        <dbReference type="Proteomes" id="UP000472573"/>
    </source>
</evidence>
<accession>A0A6L5A2I6</accession>
<dbReference type="InterPro" id="IPR050979">
    <property type="entry name" value="LD-transpeptidase"/>
</dbReference>
<feature type="transmembrane region" description="Helical" evidence="7">
    <location>
        <begin position="16"/>
        <end position="37"/>
    </location>
</feature>